<dbReference type="InterPro" id="IPR036237">
    <property type="entry name" value="Xyl_isomerase-like_sf"/>
</dbReference>
<dbReference type="Pfam" id="PF01261">
    <property type="entry name" value="AP_endonuc_2"/>
    <property type="match status" value="1"/>
</dbReference>
<dbReference type="PANTHER" id="PTHR12110:SF21">
    <property type="entry name" value="XYLOSE ISOMERASE-LIKE TIM BARREL DOMAIN-CONTAINING PROTEIN"/>
    <property type="match status" value="1"/>
</dbReference>
<dbReference type="SUPFAM" id="SSF51658">
    <property type="entry name" value="Xylose isomerase-like"/>
    <property type="match status" value="1"/>
</dbReference>
<dbReference type="Proteomes" id="UP000772434">
    <property type="component" value="Unassembled WGS sequence"/>
</dbReference>
<dbReference type="GO" id="GO:0016853">
    <property type="term" value="F:isomerase activity"/>
    <property type="evidence" value="ECO:0007669"/>
    <property type="project" value="UniProtKB-KW"/>
</dbReference>
<sequence length="466" mass="52135">MVAPLCSYPRPKFAIASLSLGTSTYHDLPTKIYVTSELGYDGIEIFTPDFESFVDEVREGKHAELFDHPITSLSPSELDHACAIAIHNLCESLDLEIPLFQPFRNFENFRSQEHVDVGLTQAKRWLRIMRALQCDLLLVCSNYISSPHPISEEYTAEMYRDAQVDAFRQLGELAEEYGVRIGYEPLSWGTVINNWMQVWDIVKRVDRDNVGVLLDSFNTLGNQYADPGQPSTIRKGQTLANMLSNLEEMSLTVPAEKIFFYQVADAIRPADICHDDSDMPGRMKWSRACRVFPCEPPASESDSGKYDPLLDLENPTSGYLGFLPVTQMTSFVHRAGYRGWWSLEVFNTSLQESDRNCPERHARRGISGLRTLWEIIKANPLCQTNGVTTLKSEPGTFTSSSPPTPPLSIGSDSGDSTASSDVESEVDLLESDTESEVNLPGIVRKTSGYGDYAVQKLQVERSAFIV</sequence>
<accession>A0A9P5PGK3</accession>
<dbReference type="EMBL" id="JADNRY010000156">
    <property type="protein sequence ID" value="KAF9062983.1"/>
    <property type="molecule type" value="Genomic_DNA"/>
</dbReference>
<feature type="compositionally biased region" description="Low complexity" evidence="1">
    <location>
        <begin position="392"/>
        <end position="421"/>
    </location>
</feature>
<comment type="caution">
    <text evidence="3">The sequence shown here is derived from an EMBL/GenBank/DDBJ whole genome shotgun (WGS) entry which is preliminary data.</text>
</comment>
<reference evidence="3" key="1">
    <citation type="submission" date="2020-11" db="EMBL/GenBank/DDBJ databases">
        <authorList>
            <consortium name="DOE Joint Genome Institute"/>
            <person name="Ahrendt S."/>
            <person name="Riley R."/>
            <person name="Andreopoulos W."/>
            <person name="Labutti K."/>
            <person name="Pangilinan J."/>
            <person name="Ruiz-Duenas F.J."/>
            <person name="Barrasa J.M."/>
            <person name="Sanchez-Garcia M."/>
            <person name="Camarero S."/>
            <person name="Miyauchi S."/>
            <person name="Serrano A."/>
            <person name="Linde D."/>
            <person name="Babiker R."/>
            <person name="Drula E."/>
            <person name="Ayuso-Fernandez I."/>
            <person name="Pacheco R."/>
            <person name="Padilla G."/>
            <person name="Ferreira P."/>
            <person name="Barriuso J."/>
            <person name="Kellner H."/>
            <person name="Castanera R."/>
            <person name="Alfaro M."/>
            <person name="Ramirez L."/>
            <person name="Pisabarro A.G."/>
            <person name="Kuo A."/>
            <person name="Tritt A."/>
            <person name="Lipzen A."/>
            <person name="He G."/>
            <person name="Yan M."/>
            <person name="Ng V."/>
            <person name="Cullen D."/>
            <person name="Martin F."/>
            <person name="Rosso M.-N."/>
            <person name="Henrissat B."/>
            <person name="Hibbett D."/>
            <person name="Martinez A.T."/>
            <person name="Grigoriev I.V."/>
        </authorList>
    </citation>
    <scope>NUCLEOTIDE SEQUENCE</scope>
    <source>
        <strain evidence="3">AH 40177</strain>
    </source>
</reference>
<evidence type="ECO:0000313" key="3">
    <source>
        <dbReference type="EMBL" id="KAF9062983.1"/>
    </source>
</evidence>
<dbReference type="InterPro" id="IPR050312">
    <property type="entry name" value="IolE/XylAMocC-like"/>
</dbReference>
<dbReference type="Gene3D" id="3.20.20.150">
    <property type="entry name" value="Divalent-metal-dependent TIM barrel enzymes"/>
    <property type="match status" value="1"/>
</dbReference>
<protein>
    <submittedName>
        <fullName evidence="3">Xylose isomerase-like protein</fullName>
    </submittedName>
</protein>
<evidence type="ECO:0000259" key="2">
    <source>
        <dbReference type="Pfam" id="PF01261"/>
    </source>
</evidence>
<dbReference type="AlphaFoldDB" id="A0A9P5PGK3"/>
<evidence type="ECO:0000313" key="4">
    <source>
        <dbReference type="Proteomes" id="UP000772434"/>
    </source>
</evidence>
<keyword evidence="3" id="KW-0413">Isomerase</keyword>
<name>A0A9P5PGK3_9AGAR</name>
<feature type="domain" description="Xylose isomerase-like TIM barrel" evidence="2">
    <location>
        <begin position="35"/>
        <end position="367"/>
    </location>
</feature>
<feature type="compositionally biased region" description="Acidic residues" evidence="1">
    <location>
        <begin position="422"/>
        <end position="433"/>
    </location>
</feature>
<dbReference type="InterPro" id="IPR013022">
    <property type="entry name" value="Xyl_isomerase-like_TIM-brl"/>
</dbReference>
<keyword evidence="4" id="KW-1185">Reference proteome</keyword>
<organism evidence="3 4">
    <name type="scientific">Rhodocollybia butyracea</name>
    <dbReference type="NCBI Taxonomy" id="206335"/>
    <lineage>
        <taxon>Eukaryota</taxon>
        <taxon>Fungi</taxon>
        <taxon>Dikarya</taxon>
        <taxon>Basidiomycota</taxon>
        <taxon>Agaricomycotina</taxon>
        <taxon>Agaricomycetes</taxon>
        <taxon>Agaricomycetidae</taxon>
        <taxon>Agaricales</taxon>
        <taxon>Marasmiineae</taxon>
        <taxon>Omphalotaceae</taxon>
        <taxon>Rhodocollybia</taxon>
    </lineage>
</organism>
<dbReference type="PANTHER" id="PTHR12110">
    <property type="entry name" value="HYDROXYPYRUVATE ISOMERASE"/>
    <property type="match status" value="1"/>
</dbReference>
<dbReference type="OrthoDB" id="5360893at2759"/>
<gene>
    <name evidence="3" type="ORF">BDP27DRAFT_1299993</name>
</gene>
<proteinExistence type="predicted"/>
<feature type="region of interest" description="Disordered" evidence="1">
    <location>
        <begin position="386"/>
        <end position="433"/>
    </location>
</feature>
<evidence type="ECO:0000256" key="1">
    <source>
        <dbReference type="SAM" id="MobiDB-lite"/>
    </source>
</evidence>